<organism evidence="1 2">
    <name type="scientific">Reticulomyxa filosa</name>
    <dbReference type="NCBI Taxonomy" id="46433"/>
    <lineage>
        <taxon>Eukaryota</taxon>
        <taxon>Sar</taxon>
        <taxon>Rhizaria</taxon>
        <taxon>Retaria</taxon>
        <taxon>Foraminifera</taxon>
        <taxon>Monothalamids</taxon>
        <taxon>Reticulomyxidae</taxon>
        <taxon>Reticulomyxa</taxon>
    </lineage>
</organism>
<dbReference type="AlphaFoldDB" id="X6ND62"/>
<gene>
    <name evidence="1" type="ORF">RFI_13272</name>
</gene>
<sequence length="209" mass="24777">MSQNFVKFYYTFYNDIKKNEHQSVFHITTWFVFGRQGIKNQNNVCFLFFNNAQNIEHLDKKEAPETEPYKYRYEARELILKSIASWNKAIESSKEKQPNNLEDELIVLNLKGHIRTPFVVFCSFVKFDLKRRRALSLIKQLQNVCTKDQSKLKPKPKQEERSQGSPYLEEVVKYITAVKEKRLEVNFVTTIVFFLLLLLLLLDLSLLTK</sequence>
<proteinExistence type="predicted"/>
<reference evidence="1 2" key="1">
    <citation type="journal article" date="2013" name="Curr. Biol.">
        <title>The Genome of the Foraminiferan Reticulomyxa filosa.</title>
        <authorList>
            <person name="Glockner G."/>
            <person name="Hulsmann N."/>
            <person name="Schleicher M."/>
            <person name="Noegel A.A."/>
            <person name="Eichinger L."/>
            <person name="Gallinger C."/>
            <person name="Pawlowski J."/>
            <person name="Sierra R."/>
            <person name="Euteneuer U."/>
            <person name="Pillet L."/>
            <person name="Moustafa A."/>
            <person name="Platzer M."/>
            <person name="Groth M."/>
            <person name="Szafranski K."/>
            <person name="Schliwa M."/>
        </authorList>
    </citation>
    <scope>NUCLEOTIDE SEQUENCE [LARGE SCALE GENOMIC DNA]</scope>
</reference>
<protein>
    <submittedName>
        <fullName evidence="1">Uncharacterized protein</fullName>
    </submittedName>
</protein>
<evidence type="ECO:0000313" key="1">
    <source>
        <dbReference type="EMBL" id="ETO23886.1"/>
    </source>
</evidence>
<name>X6ND62_RETFI</name>
<evidence type="ECO:0000313" key="2">
    <source>
        <dbReference type="Proteomes" id="UP000023152"/>
    </source>
</evidence>
<accession>X6ND62</accession>
<keyword evidence="2" id="KW-1185">Reference proteome</keyword>
<comment type="caution">
    <text evidence="1">The sequence shown here is derived from an EMBL/GenBank/DDBJ whole genome shotgun (WGS) entry which is preliminary data.</text>
</comment>
<dbReference type="EMBL" id="ASPP01009622">
    <property type="protein sequence ID" value="ETO23886.1"/>
    <property type="molecule type" value="Genomic_DNA"/>
</dbReference>
<dbReference type="Proteomes" id="UP000023152">
    <property type="component" value="Unassembled WGS sequence"/>
</dbReference>